<evidence type="ECO:0000256" key="8">
    <source>
        <dbReference type="HAMAP-Rule" id="MF_01201"/>
    </source>
</evidence>
<dbReference type="GO" id="GO:0008784">
    <property type="term" value="F:alanine racemase activity"/>
    <property type="evidence" value="ECO:0007669"/>
    <property type="project" value="UniProtKB-UniRule"/>
</dbReference>
<evidence type="ECO:0000256" key="9">
    <source>
        <dbReference type="PIRSR" id="PIRSR600821-50"/>
    </source>
</evidence>
<feature type="binding site" evidence="8 10">
    <location>
        <position position="298"/>
    </location>
    <ligand>
        <name>substrate</name>
    </ligand>
</feature>
<dbReference type="RefSeq" id="WP_114898825.1">
    <property type="nucleotide sequence ID" value="NZ_CP031222.1"/>
</dbReference>
<feature type="domain" description="Alanine racemase C-terminal" evidence="11">
    <location>
        <begin position="230"/>
        <end position="354"/>
    </location>
</feature>
<gene>
    <name evidence="12" type="primary">alr</name>
    <name evidence="12" type="ORF">HYN46_07635</name>
</gene>
<comment type="pathway">
    <text evidence="7 8">Amino-acid biosynthesis; D-alanine biosynthesis; D-alanine from L-alanine: step 1/1.</text>
</comment>
<sequence>MRDARVLLNAKALTHNLHRVREYAPHSHVLAMVKADAYGHGLAFALSALQDADALGVAFFQEARDIRALGNTQPIVVIEGAFSLEEWIESSKIGTQCAIHQERQLEWALQHIIPNATIWLKVNTGMNRLGLTPEQTITAAEQLRAAGYQLILTTHFANADEPDHPINQQQIDTFLTLKAQLEPIQVSMCNSAAIMQWPELHLDWVRPGIMLYGSSPFADHTAQQLNLQPVMSLKTRLIAMHQIAAGVTVGYGARYTTTRPTHLGVVAMGYGDGYPRVVDHAQVSINGQLIPIIGRISMDMLTVDLTDLSTSPNLDDEVVMWGGEISVDQIAAAAGTIGYELFTRLSMRPVRYITQ</sequence>
<keyword evidence="13" id="KW-1185">Reference proteome</keyword>
<protein>
    <recommendedName>
        <fullName evidence="4 8">Alanine racemase</fullName>
        <ecNumber evidence="4 8">5.1.1.1</ecNumber>
    </recommendedName>
</protein>
<name>A0A345P606_9GAMM</name>
<evidence type="ECO:0000313" key="12">
    <source>
        <dbReference type="EMBL" id="AXI02715.1"/>
    </source>
</evidence>
<evidence type="ECO:0000256" key="7">
    <source>
        <dbReference type="ARBA" id="ARBA00037912"/>
    </source>
</evidence>
<evidence type="ECO:0000259" key="11">
    <source>
        <dbReference type="SMART" id="SM01005"/>
    </source>
</evidence>
<dbReference type="EC" id="5.1.1.1" evidence="4 8"/>
<dbReference type="Pfam" id="PF00842">
    <property type="entry name" value="Ala_racemase_C"/>
    <property type="match status" value="1"/>
</dbReference>
<evidence type="ECO:0000256" key="4">
    <source>
        <dbReference type="ARBA" id="ARBA00013089"/>
    </source>
</evidence>
<dbReference type="UniPathway" id="UPA00042">
    <property type="reaction ID" value="UER00497"/>
</dbReference>
<dbReference type="Proteomes" id="UP000253940">
    <property type="component" value="Chromosome"/>
</dbReference>
<dbReference type="GO" id="GO:0030632">
    <property type="term" value="P:D-alanine biosynthetic process"/>
    <property type="evidence" value="ECO:0007669"/>
    <property type="project" value="UniProtKB-UniRule"/>
</dbReference>
<accession>A0A345P606</accession>
<comment type="similarity">
    <text evidence="3 8">Belongs to the alanine racemase family.</text>
</comment>
<dbReference type="NCBIfam" id="TIGR00492">
    <property type="entry name" value="alr"/>
    <property type="match status" value="1"/>
</dbReference>
<dbReference type="Gene3D" id="2.40.37.10">
    <property type="entry name" value="Lyase, Ornithine Decarboxylase, Chain A, domain 1"/>
    <property type="match status" value="1"/>
</dbReference>
<dbReference type="GO" id="GO:0030170">
    <property type="term" value="F:pyridoxal phosphate binding"/>
    <property type="evidence" value="ECO:0007669"/>
    <property type="project" value="UniProtKB-UniRule"/>
</dbReference>
<keyword evidence="5 8" id="KW-0663">Pyridoxal phosphate</keyword>
<reference evidence="12 13" key="1">
    <citation type="submission" date="2018-07" db="EMBL/GenBank/DDBJ databases">
        <title>Genome sequencing of Moraxellaceae gen. HYN0046.</title>
        <authorList>
            <person name="Kim M."/>
            <person name="Yi H."/>
        </authorList>
    </citation>
    <scope>NUCLEOTIDE SEQUENCE [LARGE SCALE GENOMIC DNA]</scope>
    <source>
        <strain evidence="12 13">HYN0046</strain>
    </source>
</reference>
<dbReference type="AlphaFoldDB" id="A0A345P606"/>
<feature type="binding site" evidence="8 10">
    <location>
        <position position="128"/>
    </location>
    <ligand>
        <name>substrate</name>
    </ligand>
</feature>
<comment type="catalytic activity">
    <reaction evidence="1 8">
        <text>L-alanine = D-alanine</text>
        <dbReference type="Rhea" id="RHEA:20249"/>
        <dbReference type="ChEBI" id="CHEBI:57416"/>
        <dbReference type="ChEBI" id="CHEBI:57972"/>
        <dbReference type="EC" id="5.1.1.1"/>
    </reaction>
</comment>
<dbReference type="SUPFAM" id="SSF50621">
    <property type="entry name" value="Alanine racemase C-terminal domain-like"/>
    <property type="match status" value="1"/>
</dbReference>
<dbReference type="InterPro" id="IPR001608">
    <property type="entry name" value="Ala_racemase_N"/>
</dbReference>
<feature type="active site" description="Proton acceptor; specific for D-alanine" evidence="8">
    <location>
        <position position="34"/>
    </location>
</feature>
<feature type="modified residue" description="N6-(pyridoxal phosphate)lysine" evidence="8 9">
    <location>
        <position position="34"/>
    </location>
</feature>
<dbReference type="FunFam" id="3.20.20.10:FF:000002">
    <property type="entry name" value="Alanine racemase"/>
    <property type="match status" value="1"/>
</dbReference>
<dbReference type="InterPro" id="IPR029066">
    <property type="entry name" value="PLP-binding_barrel"/>
</dbReference>
<dbReference type="Pfam" id="PF01168">
    <property type="entry name" value="Ala_racemase_N"/>
    <property type="match status" value="1"/>
</dbReference>
<dbReference type="KEGG" id="mbah:HYN46_07635"/>
<evidence type="ECO:0000256" key="3">
    <source>
        <dbReference type="ARBA" id="ARBA00007880"/>
    </source>
</evidence>
<dbReference type="GO" id="GO:0005829">
    <property type="term" value="C:cytosol"/>
    <property type="evidence" value="ECO:0007669"/>
    <property type="project" value="TreeGrafter"/>
</dbReference>
<keyword evidence="6 8" id="KW-0413">Isomerase</keyword>
<dbReference type="InterPro" id="IPR011079">
    <property type="entry name" value="Ala_racemase_C"/>
</dbReference>
<comment type="cofactor">
    <cofactor evidence="2 8 9">
        <name>pyridoxal 5'-phosphate</name>
        <dbReference type="ChEBI" id="CHEBI:597326"/>
    </cofactor>
</comment>
<feature type="active site" description="Proton acceptor; specific for L-alanine" evidence="8">
    <location>
        <position position="251"/>
    </location>
</feature>
<dbReference type="CDD" id="cd06827">
    <property type="entry name" value="PLPDE_III_AR_proteobact"/>
    <property type="match status" value="1"/>
</dbReference>
<dbReference type="PANTHER" id="PTHR30511:SF4">
    <property type="entry name" value="ALANINE RACEMASE, BIOSYNTHETIC"/>
    <property type="match status" value="1"/>
</dbReference>
<dbReference type="PANTHER" id="PTHR30511">
    <property type="entry name" value="ALANINE RACEMASE"/>
    <property type="match status" value="1"/>
</dbReference>
<dbReference type="EMBL" id="CP031222">
    <property type="protein sequence ID" value="AXI02715.1"/>
    <property type="molecule type" value="Genomic_DNA"/>
</dbReference>
<evidence type="ECO:0000256" key="1">
    <source>
        <dbReference type="ARBA" id="ARBA00000316"/>
    </source>
</evidence>
<dbReference type="SMART" id="SM01005">
    <property type="entry name" value="Ala_racemase_C"/>
    <property type="match status" value="1"/>
</dbReference>
<dbReference type="SUPFAM" id="SSF51419">
    <property type="entry name" value="PLP-binding barrel"/>
    <property type="match status" value="1"/>
</dbReference>
<evidence type="ECO:0000256" key="5">
    <source>
        <dbReference type="ARBA" id="ARBA00022898"/>
    </source>
</evidence>
<evidence type="ECO:0000256" key="2">
    <source>
        <dbReference type="ARBA" id="ARBA00001933"/>
    </source>
</evidence>
<dbReference type="InterPro" id="IPR000821">
    <property type="entry name" value="Ala_racemase"/>
</dbReference>
<dbReference type="PRINTS" id="PR00992">
    <property type="entry name" value="ALARACEMASE"/>
</dbReference>
<evidence type="ECO:0000256" key="10">
    <source>
        <dbReference type="PIRSR" id="PIRSR600821-52"/>
    </source>
</evidence>
<comment type="function">
    <text evidence="8">Catalyzes the interconversion of L-alanine and D-alanine. May also act on other amino acids.</text>
</comment>
<evidence type="ECO:0000256" key="6">
    <source>
        <dbReference type="ARBA" id="ARBA00023235"/>
    </source>
</evidence>
<organism evidence="12 13">
    <name type="scientific">Aquirhabdus parva</name>
    <dbReference type="NCBI Taxonomy" id="2283318"/>
    <lineage>
        <taxon>Bacteria</taxon>
        <taxon>Pseudomonadati</taxon>
        <taxon>Pseudomonadota</taxon>
        <taxon>Gammaproteobacteria</taxon>
        <taxon>Moraxellales</taxon>
        <taxon>Moraxellaceae</taxon>
        <taxon>Aquirhabdus</taxon>
    </lineage>
</organism>
<dbReference type="HAMAP" id="MF_01201">
    <property type="entry name" value="Ala_racemase"/>
    <property type="match status" value="1"/>
</dbReference>
<proteinExistence type="inferred from homology"/>
<dbReference type="InterPro" id="IPR009006">
    <property type="entry name" value="Ala_racemase/Decarboxylase_C"/>
</dbReference>
<dbReference type="OrthoDB" id="9813814at2"/>
<dbReference type="Gene3D" id="3.20.20.10">
    <property type="entry name" value="Alanine racemase"/>
    <property type="match status" value="1"/>
</dbReference>
<evidence type="ECO:0000313" key="13">
    <source>
        <dbReference type="Proteomes" id="UP000253940"/>
    </source>
</evidence>